<keyword evidence="2" id="KW-0479">Metal-binding</keyword>
<organism evidence="8 9">
    <name type="scientific">Linnemannia gamsii</name>
    <dbReference type="NCBI Taxonomy" id="64522"/>
    <lineage>
        <taxon>Eukaryota</taxon>
        <taxon>Fungi</taxon>
        <taxon>Fungi incertae sedis</taxon>
        <taxon>Mucoromycota</taxon>
        <taxon>Mortierellomycotina</taxon>
        <taxon>Mortierellomycetes</taxon>
        <taxon>Mortierellales</taxon>
        <taxon>Mortierellaceae</taxon>
        <taxon>Linnemannia</taxon>
    </lineage>
</organism>
<feature type="compositionally biased region" description="Basic and acidic residues" evidence="6">
    <location>
        <begin position="25"/>
        <end position="36"/>
    </location>
</feature>
<dbReference type="Gene3D" id="4.10.240.10">
    <property type="entry name" value="Zn(2)-C6 fungal-type DNA-binding domain"/>
    <property type="match status" value="1"/>
</dbReference>
<evidence type="ECO:0000259" key="7">
    <source>
        <dbReference type="PROSITE" id="PS50048"/>
    </source>
</evidence>
<dbReference type="AlphaFoldDB" id="A0A9P6QU65"/>
<evidence type="ECO:0000256" key="3">
    <source>
        <dbReference type="ARBA" id="ARBA00023015"/>
    </source>
</evidence>
<dbReference type="EMBL" id="JAAAIN010002846">
    <property type="protein sequence ID" value="KAG0289601.1"/>
    <property type="molecule type" value="Genomic_DNA"/>
</dbReference>
<keyword evidence="4" id="KW-0804">Transcription</keyword>
<protein>
    <recommendedName>
        <fullName evidence="7">Zn(2)-C6 fungal-type domain-containing protein</fullName>
    </recommendedName>
</protein>
<dbReference type="Pfam" id="PF00172">
    <property type="entry name" value="Zn_clus"/>
    <property type="match status" value="1"/>
</dbReference>
<dbReference type="InterPro" id="IPR050815">
    <property type="entry name" value="TF_fung"/>
</dbReference>
<dbReference type="SUPFAM" id="SSF57701">
    <property type="entry name" value="Zn2/Cys6 DNA-binding domain"/>
    <property type="match status" value="1"/>
</dbReference>
<evidence type="ECO:0000256" key="5">
    <source>
        <dbReference type="ARBA" id="ARBA00023242"/>
    </source>
</evidence>
<dbReference type="InterPro" id="IPR036864">
    <property type="entry name" value="Zn2-C6_fun-type_DNA-bd_sf"/>
</dbReference>
<keyword evidence="3" id="KW-0805">Transcription regulation</keyword>
<feature type="compositionally biased region" description="Low complexity" evidence="6">
    <location>
        <begin position="37"/>
        <end position="48"/>
    </location>
</feature>
<name>A0A9P6QU65_9FUNG</name>
<dbReference type="PANTHER" id="PTHR47338">
    <property type="entry name" value="ZN(II)2CYS6 TRANSCRIPTION FACTOR (EUROFUNG)-RELATED"/>
    <property type="match status" value="1"/>
</dbReference>
<dbReference type="CDD" id="cd00067">
    <property type="entry name" value="GAL4"/>
    <property type="match status" value="1"/>
</dbReference>
<evidence type="ECO:0000256" key="4">
    <source>
        <dbReference type="ARBA" id="ARBA00023163"/>
    </source>
</evidence>
<sequence>MDEQFYSSLSLLDYSVILQDWSAAPDKKQSSKRRADPTPTSTSTTADGGSAGANKRSCVTQACDHCRQRRVKCDLAKPRCSQCERVNNDCTFLIQPKKRGPAARSAIKKEASQEQLILDTIPSNQNNQDTSQLQVHEGHPPVGGNGGQIDFEFSNMIFSDYIQSPITSPSMSTIIPPGNRAPSSYDIAIPGTIGPTAVFSSVVPTPRTNGASGLDVRPSPHLNPQVSGYSGVSTYSISPSIVGTPSLTPFPPSQFTTTSAVPSTNPFSKEVTDELISLFFEHSFQDHHFINPVAFLRAYANGSANPTLLDAICMVGARFSTHPSVLKNPPRTSGEPWAERIRARIGMVIMENTIDNVHTLALLSFYEYCTGNSLTGYRFEGFAGRMAQELIPRSKLEVRHSFPSEEARLVFEVNVRTFSYLLLLDCISATISGLPPSLGFTWQNIAIPSDDVEWWADKRQGGHASKPLDSFSESVLNRIRRPRHIRGYGSYKHICGIFQIMPLIAKFTNAGVEKVDSAQQAEGQVNTNLFSSPERRAQYIRLGQQLEKFRDELPDEYDPWRARINISRVDMNAVGLASYYFALQILLHRP</sequence>
<comment type="subcellular location">
    <subcellularLocation>
        <location evidence="1">Nucleus</location>
    </subcellularLocation>
</comment>
<evidence type="ECO:0000256" key="2">
    <source>
        <dbReference type="ARBA" id="ARBA00022723"/>
    </source>
</evidence>
<evidence type="ECO:0000256" key="1">
    <source>
        <dbReference type="ARBA" id="ARBA00004123"/>
    </source>
</evidence>
<dbReference type="SMART" id="SM00066">
    <property type="entry name" value="GAL4"/>
    <property type="match status" value="1"/>
</dbReference>
<dbReference type="OrthoDB" id="2123952at2759"/>
<dbReference type="GO" id="GO:0005634">
    <property type="term" value="C:nucleus"/>
    <property type="evidence" value="ECO:0007669"/>
    <property type="project" value="UniProtKB-SubCell"/>
</dbReference>
<dbReference type="Pfam" id="PF04082">
    <property type="entry name" value="Fungal_trans"/>
    <property type="match status" value="1"/>
</dbReference>
<dbReference type="InterPro" id="IPR007219">
    <property type="entry name" value="XnlR_reg_dom"/>
</dbReference>
<dbReference type="InterPro" id="IPR001138">
    <property type="entry name" value="Zn2Cys6_DnaBD"/>
</dbReference>
<accession>A0A9P6QU65</accession>
<keyword evidence="9" id="KW-1185">Reference proteome</keyword>
<proteinExistence type="predicted"/>
<comment type="caution">
    <text evidence="8">The sequence shown here is derived from an EMBL/GenBank/DDBJ whole genome shotgun (WGS) entry which is preliminary data.</text>
</comment>
<dbReference type="PROSITE" id="PS50048">
    <property type="entry name" value="ZN2_CY6_FUNGAL_2"/>
    <property type="match status" value="1"/>
</dbReference>
<dbReference type="Proteomes" id="UP000823405">
    <property type="component" value="Unassembled WGS sequence"/>
</dbReference>
<evidence type="ECO:0000313" key="8">
    <source>
        <dbReference type="EMBL" id="KAG0289601.1"/>
    </source>
</evidence>
<dbReference type="GO" id="GO:0008270">
    <property type="term" value="F:zinc ion binding"/>
    <property type="evidence" value="ECO:0007669"/>
    <property type="project" value="InterPro"/>
</dbReference>
<dbReference type="GO" id="GO:0006351">
    <property type="term" value="P:DNA-templated transcription"/>
    <property type="evidence" value="ECO:0007669"/>
    <property type="project" value="InterPro"/>
</dbReference>
<gene>
    <name evidence="8" type="ORF">BGZ97_006428</name>
</gene>
<evidence type="ECO:0000256" key="6">
    <source>
        <dbReference type="SAM" id="MobiDB-lite"/>
    </source>
</evidence>
<feature type="non-terminal residue" evidence="8">
    <location>
        <position position="590"/>
    </location>
</feature>
<dbReference type="PANTHER" id="PTHR47338:SF5">
    <property type="entry name" value="ZN(II)2CYS6 TRANSCRIPTION FACTOR (EUROFUNG)"/>
    <property type="match status" value="1"/>
</dbReference>
<dbReference type="GO" id="GO:0003677">
    <property type="term" value="F:DNA binding"/>
    <property type="evidence" value="ECO:0007669"/>
    <property type="project" value="InterPro"/>
</dbReference>
<feature type="region of interest" description="Disordered" evidence="6">
    <location>
        <begin position="25"/>
        <end position="55"/>
    </location>
</feature>
<evidence type="ECO:0000313" key="9">
    <source>
        <dbReference type="Proteomes" id="UP000823405"/>
    </source>
</evidence>
<feature type="domain" description="Zn(2)-C6 fungal-type" evidence="7">
    <location>
        <begin position="62"/>
        <end position="92"/>
    </location>
</feature>
<dbReference type="PROSITE" id="PS00463">
    <property type="entry name" value="ZN2_CY6_FUNGAL_1"/>
    <property type="match status" value="1"/>
</dbReference>
<reference evidence="8" key="1">
    <citation type="journal article" date="2020" name="Fungal Divers.">
        <title>Resolving the Mortierellaceae phylogeny through synthesis of multi-gene phylogenetics and phylogenomics.</title>
        <authorList>
            <person name="Vandepol N."/>
            <person name="Liber J."/>
            <person name="Desiro A."/>
            <person name="Na H."/>
            <person name="Kennedy M."/>
            <person name="Barry K."/>
            <person name="Grigoriev I.V."/>
            <person name="Miller A.N."/>
            <person name="O'Donnell K."/>
            <person name="Stajich J.E."/>
            <person name="Bonito G."/>
        </authorList>
    </citation>
    <scope>NUCLEOTIDE SEQUENCE</scope>
    <source>
        <strain evidence="8">NVP60</strain>
    </source>
</reference>
<dbReference type="GO" id="GO:0000981">
    <property type="term" value="F:DNA-binding transcription factor activity, RNA polymerase II-specific"/>
    <property type="evidence" value="ECO:0007669"/>
    <property type="project" value="InterPro"/>
</dbReference>
<keyword evidence="5" id="KW-0539">Nucleus</keyword>
<dbReference type="CDD" id="cd12148">
    <property type="entry name" value="fungal_TF_MHR"/>
    <property type="match status" value="1"/>
</dbReference>